<dbReference type="RefSeq" id="XP_013758780.1">
    <property type="nucleotide sequence ID" value="XM_013903326.1"/>
</dbReference>
<keyword evidence="4" id="KW-1185">Reference proteome</keyword>
<gene>
    <name evidence="3" type="ORF">AMSG_04440</name>
</gene>
<accession>A0A0L0D816</accession>
<evidence type="ECO:0000313" key="3">
    <source>
        <dbReference type="EMBL" id="KNC48211.1"/>
    </source>
</evidence>
<reference evidence="3 4" key="1">
    <citation type="submission" date="2010-05" db="EMBL/GenBank/DDBJ databases">
        <title>The Genome Sequence of Thecamonas trahens ATCC 50062.</title>
        <authorList>
            <consortium name="The Broad Institute Genome Sequencing Platform"/>
            <person name="Russ C."/>
            <person name="Cuomo C."/>
            <person name="Shea T."/>
            <person name="Young S.K."/>
            <person name="Zeng Q."/>
            <person name="Koehrsen M."/>
            <person name="Haas B."/>
            <person name="Borodovsky M."/>
            <person name="Guigo R."/>
            <person name="Alvarado L."/>
            <person name="Berlin A."/>
            <person name="Bochicchio J."/>
            <person name="Borenstein D."/>
            <person name="Chapman S."/>
            <person name="Chen Z."/>
            <person name="Freedman E."/>
            <person name="Gellesch M."/>
            <person name="Goldberg J."/>
            <person name="Griggs A."/>
            <person name="Gujja S."/>
            <person name="Heilman E."/>
            <person name="Heiman D."/>
            <person name="Hepburn T."/>
            <person name="Howarth C."/>
            <person name="Jen D."/>
            <person name="Larson L."/>
            <person name="Mehta T."/>
            <person name="Park D."/>
            <person name="Pearson M."/>
            <person name="Roberts A."/>
            <person name="Saif S."/>
            <person name="Shenoy N."/>
            <person name="Sisk P."/>
            <person name="Stolte C."/>
            <person name="Sykes S."/>
            <person name="Thomson T."/>
            <person name="Walk T."/>
            <person name="White J."/>
            <person name="Yandava C."/>
            <person name="Burger G."/>
            <person name="Gray M.W."/>
            <person name="Holland P.W.H."/>
            <person name="King N."/>
            <person name="Lang F.B.F."/>
            <person name="Roger A.J."/>
            <person name="Ruiz-Trillo I."/>
            <person name="Lander E."/>
            <person name="Nusbaum C."/>
        </authorList>
    </citation>
    <scope>NUCLEOTIDE SEQUENCE [LARGE SCALE GENOMIC DNA]</scope>
    <source>
        <strain evidence="3 4">ATCC 50062</strain>
    </source>
</reference>
<keyword evidence="2" id="KW-0472">Membrane</keyword>
<dbReference type="Proteomes" id="UP000054408">
    <property type="component" value="Unassembled WGS sequence"/>
</dbReference>
<feature type="transmembrane region" description="Helical" evidence="2">
    <location>
        <begin position="97"/>
        <end position="116"/>
    </location>
</feature>
<dbReference type="GeneID" id="25563983"/>
<keyword evidence="2" id="KW-1133">Transmembrane helix</keyword>
<organism evidence="3 4">
    <name type="scientific">Thecamonas trahens ATCC 50062</name>
    <dbReference type="NCBI Taxonomy" id="461836"/>
    <lineage>
        <taxon>Eukaryota</taxon>
        <taxon>Apusozoa</taxon>
        <taxon>Apusomonadida</taxon>
        <taxon>Apusomonadidae</taxon>
        <taxon>Thecamonas</taxon>
    </lineage>
</organism>
<evidence type="ECO:0000256" key="2">
    <source>
        <dbReference type="SAM" id="Phobius"/>
    </source>
</evidence>
<keyword evidence="2" id="KW-0812">Transmembrane</keyword>
<evidence type="ECO:0000313" key="4">
    <source>
        <dbReference type="Proteomes" id="UP000054408"/>
    </source>
</evidence>
<feature type="transmembrane region" description="Helical" evidence="2">
    <location>
        <begin position="66"/>
        <end position="85"/>
    </location>
</feature>
<feature type="transmembrane region" description="Helical" evidence="2">
    <location>
        <begin position="23"/>
        <end position="46"/>
    </location>
</feature>
<dbReference type="EMBL" id="GL349450">
    <property type="protein sequence ID" value="KNC48211.1"/>
    <property type="molecule type" value="Genomic_DNA"/>
</dbReference>
<protein>
    <submittedName>
        <fullName evidence="3">Uncharacterized protein</fullName>
    </submittedName>
</protein>
<sequence>MLPQQGTQVDLQRVRGLQTATQVVTVLAMMLTVGLGVYGVAVLATQNNDERKDNDTEEEDSSRPNILMLVLTVAVLLIAFSLGFIAVRAETLYRMHLYQRFAVVLGVSALTTLAFAAVRGNINIIAIPYFLVGVVLAVLLRQQLVEAGEQGYSPLPPVWRDASSSSESTSTNTATEGRFHPSSSAS</sequence>
<proteinExistence type="predicted"/>
<feature type="transmembrane region" description="Helical" evidence="2">
    <location>
        <begin position="122"/>
        <end position="140"/>
    </location>
</feature>
<evidence type="ECO:0000256" key="1">
    <source>
        <dbReference type="SAM" id="MobiDB-lite"/>
    </source>
</evidence>
<dbReference type="AlphaFoldDB" id="A0A0L0D816"/>
<feature type="region of interest" description="Disordered" evidence="1">
    <location>
        <begin position="153"/>
        <end position="186"/>
    </location>
</feature>
<name>A0A0L0D816_THETB</name>
<feature type="compositionally biased region" description="Low complexity" evidence="1">
    <location>
        <begin position="162"/>
        <end position="176"/>
    </location>
</feature>